<dbReference type="SUPFAM" id="SSF52540">
    <property type="entry name" value="P-loop containing nucleoside triphosphate hydrolases"/>
    <property type="match status" value="1"/>
</dbReference>
<evidence type="ECO:0000256" key="6">
    <source>
        <dbReference type="SAM" id="MobiDB-lite"/>
    </source>
</evidence>
<keyword evidence="3" id="KW-0347">Helicase</keyword>
<evidence type="ECO:0000256" key="5">
    <source>
        <dbReference type="PROSITE-ProRule" id="PRU00552"/>
    </source>
</evidence>
<dbReference type="GO" id="GO:0005524">
    <property type="term" value="F:ATP binding"/>
    <property type="evidence" value="ECO:0007669"/>
    <property type="project" value="UniProtKB-KW"/>
</dbReference>
<keyword evidence="2" id="KW-0378">Hydrolase</keyword>
<feature type="non-terminal residue" evidence="9">
    <location>
        <position position="302"/>
    </location>
</feature>
<evidence type="ECO:0000256" key="2">
    <source>
        <dbReference type="ARBA" id="ARBA00022801"/>
    </source>
</evidence>
<protein>
    <recommendedName>
        <fullName evidence="11">DEAD/DEAH box helicase</fullName>
    </recommendedName>
</protein>
<dbReference type="GO" id="GO:0005829">
    <property type="term" value="C:cytosol"/>
    <property type="evidence" value="ECO:0007669"/>
    <property type="project" value="TreeGrafter"/>
</dbReference>
<dbReference type="PANTHER" id="PTHR47959:SF13">
    <property type="entry name" value="ATP-DEPENDENT RNA HELICASE RHLE"/>
    <property type="match status" value="1"/>
</dbReference>
<feature type="compositionally biased region" description="Basic and acidic residues" evidence="6">
    <location>
        <begin position="28"/>
        <end position="121"/>
    </location>
</feature>
<evidence type="ECO:0000259" key="8">
    <source>
        <dbReference type="PROSITE" id="PS51195"/>
    </source>
</evidence>
<proteinExistence type="predicted"/>
<evidence type="ECO:0000259" key="7">
    <source>
        <dbReference type="PROSITE" id="PS51192"/>
    </source>
</evidence>
<dbReference type="InterPro" id="IPR050079">
    <property type="entry name" value="DEAD_box_RNA_helicase"/>
</dbReference>
<feature type="compositionally biased region" description="Basic and acidic residues" evidence="6">
    <location>
        <begin position="129"/>
        <end position="152"/>
    </location>
</feature>
<feature type="domain" description="Helicase ATP-binding" evidence="7">
    <location>
        <begin position="223"/>
        <end position="302"/>
    </location>
</feature>
<dbReference type="Pfam" id="PF00270">
    <property type="entry name" value="DEAD"/>
    <property type="match status" value="1"/>
</dbReference>
<keyword evidence="4" id="KW-0067">ATP-binding</keyword>
<feature type="non-terminal residue" evidence="9">
    <location>
        <position position="1"/>
    </location>
</feature>
<evidence type="ECO:0000313" key="10">
    <source>
        <dbReference type="Proteomes" id="UP000016033"/>
    </source>
</evidence>
<feature type="short sequence motif" description="Q motif" evidence="5">
    <location>
        <begin position="192"/>
        <end position="220"/>
    </location>
</feature>
<gene>
    <name evidence="9" type="ORF">L687_20400</name>
</gene>
<dbReference type="PROSITE" id="PS51195">
    <property type="entry name" value="Q_MOTIF"/>
    <property type="match status" value="1"/>
</dbReference>
<dbReference type="RefSeq" id="WP_021199343.1">
    <property type="nucleotide sequence ID" value="NZ_ATAO01000147.1"/>
</dbReference>
<dbReference type="PROSITE" id="PS51192">
    <property type="entry name" value="HELICASE_ATP_BIND_1"/>
    <property type="match status" value="1"/>
</dbReference>
<keyword evidence="1" id="KW-0547">Nucleotide-binding</keyword>
<comment type="caution">
    <text evidence="9">The sequence shown here is derived from an EMBL/GenBank/DDBJ whole genome shotgun (WGS) entry which is preliminary data.</text>
</comment>
<feature type="compositionally biased region" description="Basic and acidic residues" evidence="6">
    <location>
        <begin position="1"/>
        <end position="21"/>
    </location>
</feature>
<dbReference type="InterPro" id="IPR011545">
    <property type="entry name" value="DEAD/DEAH_box_helicase_dom"/>
</dbReference>
<organism evidence="9 10">
    <name type="scientific">Microbacterium maritypicum MF109</name>
    <dbReference type="NCBI Taxonomy" id="1333857"/>
    <lineage>
        <taxon>Bacteria</taxon>
        <taxon>Bacillati</taxon>
        <taxon>Actinomycetota</taxon>
        <taxon>Actinomycetes</taxon>
        <taxon>Micrococcales</taxon>
        <taxon>Microbacteriaceae</taxon>
        <taxon>Microbacterium</taxon>
    </lineage>
</organism>
<dbReference type="InterPro" id="IPR027417">
    <property type="entry name" value="P-loop_NTPase"/>
</dbReference>
<evidence type="ECO:0008006" key="11">
    <source>
        <dbReference type="Google" id="ProtNLM"/>
    </source>
</evidence>
<accession>T5KPZ2</accession>
<feature type="domain" description="DEAD-box RNA helicase Q" evidence="8">
    <location>
        <begin position="192"/>
        <end position="220"/>
    </location>
</feature>
<feature type="compositionally biased region" description="Polar residues" evidence="6">
    <location>
        <begin position="153"/>
        <end position="162"/>
    </location>
</feature>
<dbReference type="Proteomes" id="UP000016033">
    <property type="component" value="Unassembled WGS sequence"/>
</dbReference>
<dbReference type="InterPro" id="IPR014001">
    <property type="entry name" value="Helicase_ATP-bd"/>
</dbReference>
<dbReference type="PANTHER" id="PTHR47959">
    <property type="entry name" value="ATP-DEPENDENT RNA HELICASE RHLE-RELATED"/>
    <property type="match status" value="1"/>
</dbReference>
<dbReference type="Gene3D" id="3.40.50.300">
    <property type="entry name" value="P-loop containing nucleotide triphosphate hydrolases"/>
    <property type="match status" value="1"/>
</dbReference>
<sequence length="302" mass="33740">DRGGDRPRFDRDDRARRDDRGAGTQRQGFRDNDHRDGGRPGRDDRRGAERPRFDRDRGTERPRFDRDDRPRRDDRAGDRTRSNDRGTERPERSYDADRARRAFDRDRTQRSYEGGRDERSRPSTGGAYRTERPRPLTSDTRGRPARNERPSRNDWNATSRPASTGAKFTPGDDVVHERLEAKSVAAVEVDGVTFGDLGLGSNIVETLVGMGAATPFPIQAASIPAVLAGRDVLARGRTGSGKTIAFGAPLVERVLQSQAGKRREFGRSPRAIILAPTRELALQIDRTIQPIARSVGLFTTQI</sequence>
<evidence type="ECO:0000256" key="1">
    <source>
        <dbReference type="ARBA" id="ARBA00022741"/>
    </source>
</evidence>
<dbReference type="AlphaFoldDB" id="T5KPZ2"/>
<evidence type="ECO:0000256" key="3">
    <source>
        <dbReference type="ARBA" id="ARBA00022806"/>
    </source>
</evidence>
<evidence type="ECO:0000313" key="9">
    <source>
        <dbReference type="EMBL" id="EQM80476.1"/>
    </source>
</evidence>
<reference evidence="9 10" key="1">
    <citation type="journal article" date="2013" name="Genome Announc.">
        <title>Whole-genome sequences of five oyster-associated bacteria show potential for crude oil hydrocarbon degradation.</title>
        <authorList>
            <person name="Chauhan A."/>
            <person name="Green S."/>
            <person name="Pathak A."/>
            <person name="Thomas J."/>
            <person name="Venkatramanan R."/>
        </authorList>
    </citation>
    <scope>NUCLEOTIDE SEQUENCE [LARGE SCALE GENOMIC DNA]</scope>
    <source>
        <strain evidence="9 10">MF109</strain>
    </source>
</reference>
<dbReference type="GO" id="GO:0003724">
    <property type="term" value="F:RNA helicase activity"/>
    <property type="evidence" value="ECO:0007669"/>
    <property type="project" value="InterPro"/>
</dbReference>
<dbReference type="EMBL" id="ATAO01000147">
    <property type="protein sequence ID" value="EQM80476.1"/>
    <property type="molecule type" value="Genomic_DNA"/>
</dbReference>
<dbReference type="InterPro" id="IPR014014">
    <property type="entry name" value="RNA_helicase_DEAD_Q_motif"/>
</dbReference>
<name>T5KPZ2_MICMQ</name>
<dbReference type="GO" id="GO:0016787">
    <property type="term" value="F:hydrolase activity"/>
    <property type="evidence" value="ECO:0007669"/>
    <property type="project" value="UniProtKB-KW"/>
</dbReference>
<feature type="region of interest" description="Disordered" evidence="6">
    <location>
        <begin position="1"/>
        <end position="170"/>
    </location>
</feature>
<dbReference type="GO" id="GO:0003676">
    <property type="term" value="F:nucleic acid binding"/>
    <property type="evidence" value="ECO:0007669"/>
    <property type="project" value="InterPro"/>
</dbReference>
<evidence type="ECO:0000256" key="4">
    <source>
        <dbReference type="ARBA" id="ARBA00022840"/>
    </source>
</evidence>